<comment type="caution">
    <text evidence="6">The sequence shown here is derived from an EMBL/GenBank/DDBJ whole genome shotgun (WGS) entry which is preliminary data.</text>
</comment>
<dbReference type="GO" id="GO:0009408">
    <property type="term" value="P:response to heat"/>
    <property type="evidence" value="ECO:0007669"/>
    <property type="project" value="InterPro"/>
</dbReference>
<evidence type="ECO:0000313" key="8">
    <source>
        <dbReference type="Proteomes" id="UP000321393"/>
    </source>
</evidence>
<dbReference type="InterPro" id="IPR002068">
    <property type="entry name" value="A-crystallin/Hsp20_dom"/>
</dbReference>
<reference evidence="8 9" key="1">
    <citation type="submission" date="2019-08" db="EMBL/GenBank/DDBJ databases">
        <title>Draft genome sequences of two oriental melons (Cucumis melo L. var makuwa).</title>
        <authorList>
            <person name="Kwon S.-Y."/>
        </authorList>
    </citation>
    <scope>NUCLEOTIDE SEQUENCE [LARGE SCALE GENOMIC DNA]</scope>
    <source>
        <strain evidence="9">cv. Chang Bougi</strain>
        <strain evidence="8">cv. SW 3</strain>
        <tissue evidence="6">Leaf</tissue>
    </source>
</reference>
<feature type="domain" description="SHSP" evidence="5">
    <location>
        <begin position="141"/>
        <end position="253"/>
    </location>
</feature>
<dbReference type="AlphaFoldDB" id="A0A5A7TLQ6"/>
<evidence type="ECO:0000256" key="2">
    <source>
        <dbReference type="PROSITE-ProRule" id="PRU00285"/>
    </source>
</evidence>
<dbReference type="Gene3D" id="2.60.40.790">
    <property type="match status" value="1"/>
</dbReference>
<evidence type="ECO:0000256" key="3">
    <source>
        <dbReference type="RuleBase" id="RU003616"/>
    </source>
</evidence>
<dbReference type="PROSITE" id="PS01031">
    <property type="entry name" value="SHSP"/>
    <property type="match status" value="1"/>
</dbReference>
<dbReference type="EMBL" id="SSTD01013643">
    <property type="protein sequence ID" value="TYK05913.1"/>
    <property type="molecule type" value="Genomic_DNA"/>
</dbReference>
<dbReference type="OrthoDB" id="1431247at2759"/>
<keyword evidence="1 6" id="KW-0346">Stress response</keyword>
<evidence type="ECO:0000256" key="4">
    <source>
        <dbReference type="SAM" id="MobiDB-lite"/>
    </source>
</evidence>
<evidence type="ECO:0000313" key="7">
    <source>
        <dbReference type="EMBL" id="TYK05913.1"/>
    </source>
</evidence>
<dbReference type="EMBL" id="SSTE01015921">
    <property type="protein sequence ID" value="KAA0042511.1"/>
    <property type="molecule type" value="Genomic_DNA"/>
</dbReference>
<proteinExistence type="inferred from homology"/>
<protein>
    <submittedName>
        <fullName evidence="6">Small heat shock protein</fullName>
    </submittedName>
</protein>
<accession>A0A5A7TLQ6</accession>
<dbReference type="SUPFAM" id="SSF49764">
    <property type="entry name" value="HSP20-like chaperones"/>
    <property type="match status" value="1"/>
</dbReference>
<organism evidence="6 8">
    <name type="scientific">Cucumis melo var. makuwa</name>
    <name type="common">Oriental melon</name>
    <dbReference type="NCBI Taxonomy" id="1194695"/>
    <lineage>
        <taxon>Eukaryota</taxon>
        <taxon>Viridiplantae</taxon>
        <taxon>Streptophyta</taxon>
        <taxon>Embryophyta</taxon>
        <taxon>Tracheophyta</taxon>
        <taxon>Spermatophyta</taxon>
        <taxon>Magnoliopsida</taxon>
        <taxon>eudicotyledons</taxon>
        <taxon>Gunneridae</taxon>
        <taxon>Pentapetalae</taxon>
        <taxon>rosids</taxon>
        <taxon>fabids</taxon>
        <taxon>Cucurbitales</taxon>
        <taxon>Cucurbitaceae</taxon>
        <taxon>Benincaseae</taxon>
        <taxon>Cucumis</taxon>
    </lineage>
</organism>
<gene>
    <name evidence="7" type="ORF">E5676_scaffold376G00030</name>
    <name evidence="6" type="ORF">E6C27_scaffold44G00020</name>
</gene>
<dbReference type="CDD" id="cd06464">
    <property type="entry name" value="ACD_sHsps-like"/>
    <property type="match status" value="1"/>
</dbReference>
<dbReference type="STRING" id="1194695.A0A5A7TLQ6"/>
<sequence length="253" mass="28335">MASTLSYSPSPLLSFKPRPLKKIPLPRVTVLPLRVRAEAGASGDNSKDTSLEVHVNPSGQGQGTSVERRPGPKRLALDISPYANFRYNTRSLTGVIGEVRFNYRFAGILDPLSPMRTMRQMLETVDRLFDDAVMMSPGLRWNRGGVRAPWDIEEHENEIRMRFDMPGLSKEYVKVSVEDNFLIIKGGHEAETSNTSSNDDGWSARNASAYHTRLQLPDGVDKDSIKAQLTNGVLYITLPKIKVQHKVMDIEIQ</sequence>
<evidence type="ECO:0000256" key="1">
    <source>
        <dbReference type="ARBA" id="ARBA00023016"/>
    </source>
</evidence>
<evidence type="ECO:0000259" key="5">
    <source>
        <dbReference type="PROSITE" id="PS01031"/>
    </source>
</evidence>
<comment type="similarity">
    <text evidence="2 3">Belongs to the small heat shock protein (HSP20) family.</text>
</comment>
<dbReference type="PANTHER" id="PTHR46733">
    <property type="entry name" value="26.5 KDA HEAT SHOCK PROTEIN, MITOCHONDRIAL"/>
    <property type="match status" value="1"/>
</dbReference>
<name>A0A5A7TLQ6_CUCMM</name>
<dbReference type="Proteomes" id="UP000321393">
    <property type="component" value="Unassembled WGS sequence"/>
</dbReference>
<dbReference type="Pfam" id="PF00011">
    <property type="entry name" value="HSP20"/>
    <property type="match status" value="1"/>
</dbReference>
<dbReference type="InterPro" id="IPR008978">
    <property type="entry name" value="HSP20-like_chaperone"/>
</dbReference>
<dbReference type="PANTHER" id="PTHR46733:SF4">
    <property type="entry name" value="HEAT SHOCK PROTEIN 21, CHLOROPLASTIC"/>
    <property type="match status" value="1"/>
</dbReference>
<evidence type="ECO:0000313" key="9">
    <source>
        <dbReference type="Proteomes" id="UP000321947"/>
    </source>
</evidence>
<evidence type="ECO:0000313" key="6">
    <source>
        <dbReference type="EMBL" id="KAA0042511.1"/>
    </source>
</evidence>
<dbReference type="InterPro" id="IPR044587">
    <property type="entry name" value="HSP21-like"/>
</dbReference>
<feature type="region of interest" description="Disordered" evidence="4">
    <location>
        <begin position="39"/>
        <end position="71"/>
    </location>
</feature>
<dbReference type="Proteomes" id="UP000321947">
    <property type="component" value="Unassembled WGS sequence"/>
</dbReference>